<protein>
    <recommendedName>
        <fullName evidence="1">Phosphohexomutase</fullName>
    </recommendedName>
    <alternativeName>
        <fullName evidence="2">Phosphomannose isomerase</fullName>
    </alternativeName>
</protein>
<dbReference type="Gene3D" id="2.60.120.10">
    <property type="entry name" value="Jelly Rolls"/>
    <property type="match status" value="1"/>
</dbReference>
<proteinExistence type="predicted"/>
<evidence type="ECO:0000259" key="3">
    <source>
        <dbReference type="Pfam" id="PF21621"/>
    </source>
</evidence>
<gene>
    <name evidence="4" type="ORF">P4447_02725</name>
</gene>
<keyword evidence="5" id="KW-1185">Reference proteome</keyword>
<sequence>MKEPTLPSSNAKAFELKKGSHCILPYGFCEYKLEGKAEFIVSYA</sequence>
<dbReference type="InterPro" id="IPR014710">
    <property type="entry name" value="RmlC-like_jellyroll"/>
</dbReference>
<dbReference type="Pfam" id="PF21621">
    <property type="entry name" value="MPI_cupin_dom"/>
    <property type="match status" value="1"/>
</dbReference>
<dbReference type="Proteomes" id="UP001330749">
    <property type="component" value="Unassembled WGS sequence"/>
</dbReference>
<accession>A0ABU6N5H9</accession>
<dbReference type="RefSeq" id="WP_327966334.1">
    <property type="nucleotide sequence ID" value="NZ_JARMQG010000024.1"/>
</dbReference>
<name>A0ABU6N5H9_9BACI</name>
<organism evidence="4 5">
    <name type="scientific">Bacillus xiapuensis</name>
    <dbReference type="NCBI Taxonomy" id="2014075"/>
    <lineage>
        <taxon>Bacteria</taxon>
        <taxon>Bacillati</taxon>
        <taxon>Bacillota</taxon>
        <taxon>Bacilli</taxon>
        <taxon>Bacillales</taxon>
        <taxon>Bacillaceae</taxon>
        <taxon>Bacillus</taxon>
    </lineage>
</organism>
<reference evidence="4 5" key="1">
    <citation type="submission" date="2023-03" db="EMBL/GenBank/DDBJ databases">
        <title>Bacillus Genome Sequencing.</title>
        <authorList>
            <person name="Dunlap C."/>
        </authorList>
    </citation>
    <scope>NUCLEOTIDE SEQUENCE [LARGE SCALE GENOMIC DNA]</scope>
    <source>
        <strain evidence="4 5">B-14544</strain>
    </source>
</reference>
<feature type="domain" description="Mannose-6-phosphate isomerase cupin" evidence="3">
    <location>
        <begin position="9"/>
        <end position="43"/>
    </location>
</feature>
<evidence type="ECO:0000256" key="2">
    <source>
        <dbReference type="ARBA" id="ARBA00030762"/>
    </source>
</evidence>
<evidence type="ECO:0000313" key="5">
    <source>
        <dbReference type="Proteomes" id="UP001330749"/>
    </source>
</evidence>
<evidence type="ECO:0000313" key="4">
    <source>
        <dbReference type="EMBL" id="MED3561464.1"/>
    </source>
</evidence>
<comment type="caution">
    <text evidence="4">The sequence shown here is derived from an EMBL/GenBank/DDBJ whole genome shotgun (WGS) entry which is preliminary data.</text>
</comment>
<dbReference type="InterPro" id="IPR049071">
    <property type="entry name" value="MPI_cupin_dom"/>
</dbReference>
<dbReference type="EMBL" id="JARMQG010000024">
    <property type="protein sequence ID" value="MED3561464.1"/>
    <property type="molecule type" value="Genomic_DNA"/>
</dbReference>
<evidence type="ECO:0000256" key="1">
    <source>
        <dbReference type="ARBA" id="ARBA00029741"/>
    </source>
</evidence>